<dbReference type="HOGENOM" id="CLU_1025317_0_0_2"/>
<dbReference type="SUPFAM" id="SSF103642">
    <property type="entry name" value="Sec-C motif"/>
    <property type="match status" value="1"/>
</dbReference>
<dbReference type="Pfam" id="PF02810">
    <property type="entry name" value="SEC-C"/>
    <property type="match status" value="1"/>
</dbReference>
<name>H1Z1E8_9EURY</name>
<organism evidence="1 2">
    <name type="scientific">Methanoplanus limicola DSM 2279</name>
    <dbReference type="NCBI Taxonomy" id="937775"/>
    <lineage>
        <taxon>Archaea</taxon>
        <taxon>Methanobacteriati</taxon>
        <taxon>Methanobacteriota</taxon>
        <taxon>Stenosarchaea group</taxon>
        <taxon>Methanomicrobia</taxon>
        <taxon>Methanomicrobiales</taxon>
        <taxon>Methanomicrobiaceae</taxon>
        <taxon>Methanoplanus</taxon>
    </lineage>
</organism>
<dbReference type="Proteomes" id="UP000005741">
    <property type="component" value="Chromosome"/>
</dbReference>
<dbReference type="RefSeq" id="WP_004078551.1">
    <property type="nucleotide sequence ID" value="NZ_CM001436.1"/>
</dbReference>
<dbReference type="InterPro" id="IPR004027">
    <property type="entry name" value="SEC_C_motif"/>
</dbReference>
<keyword evidence="2" id="KW-1185">Reference proteome</keyword>
<dbReference type="OrthoDB" id="5620at2157"/>
<dbReference type="InParanoid" id="H1Z1E8"/>
<evidence type="ECO:0000313" key="2">
    <source>
        <dbReference type="Proteomes" id="UP000005741"/>
    </source>
</evidence>
<sequence>MSEKTGRNDPCPCGSGKKYKKCCMNKDRLEAQKDKEDESRFAEEFRKYIANHNEADLFSEEEEYEVFAPIEVDRIPDYGPFPHGHILFDQNELNNFKMSPPELFYDELSCGMEHQEELDTLACEVKMPGREIGKKTEYSDDPKVFFGSFDELTCIGHYASAMKKAAEFGQDAGHFISERLIETESEHLAEMFVKMLHFSPCDFRQDILAVMNAPPKSPYVLSILCIELSYYNIREDANMIWNCYNFFMEYYPDTSLSDGPVIALTRMESLR</sequence>
<dbReference type="AlphaFoldDB" id="H1Z1E8"/>
<protein>
    <submittedName>
        <fullName evidence="1">SEC-C motif domain protein</fullName>
    </submittedName>
</protein>
<accession>H1Z1E8</accession>
<reference evidence="1 2" key="1">
    <citation type="submission" date="2011-10" db="EMBL/GenBank/DDBJ databases">
        <title>The Improved High-Quality Draft genome of Methanoplanus limicola DSM 2279.</title>
        <authorList>
            <consortium name="US DOE Joint Genome Institute (JGI-PGF)"/>
            <person name="Lucas S."/>
            <person name="Copeland A."/>
            <person name="Lapidus A."/>
            <person name="Glavina del Rio T."/>
            <person name="Dalin E."/>
            <person name="Tice H."/>
            <person name="Bruce D."/>
            <person name="Goodwin L."/>
            <person name="Pitluck S."/>
            <person name="Peters L."/>
            <person name="Mikhailova N."/>
            <person name="Lu M."/>
            <person name="Kyrpides N."/>
            <person name="Mavromatis K."/>
            <person name="Ivanova N."/>
            <person name="Markowitz V."/>
            <person name="Cheng J.-F."/>
            <person name="Hugenholtz P."/>
            <person name="Woyke T."/>
            <person name="Wu D."/>
            <person name="Wirth R."/>
            <person name="Brambilla E.-M."/>
            <person name="Klenk H.-P."/>
            <person name="Eisen J.A."/>
        </authorList>
    </citation>
    <scope>NUCLEOTIDE SEQUENCE [LARGE SCALE GENOMIC DNA]</scope>
    <source>
        <strain evidence="1 2">DSM 2279</strain>
    </source>
</reference>
<evidence type="ECO:0000313" key="1">
    <source>
        <dbReference type="EMBL" id="EHQ36295.1"/>
    </source>
</evidence>
<gene>
    <name evidence="1" type="ORF">Metlim_2234</name>
</gene>
<dbReference type="EMBL" id="CM001436">
    <property type="protein sequence ID" value="EHQ36295.1"/>
    <property type="molecule type" value="Genomic_DNA"/>
</dbReference>
<dbReference type="STRING" id="937775.Metlim_2234"/>
<dbReference type="Gene3D" id="3.10.450.50">
    <property type="match status" value="1"/>
</dbReference>
<proteinExistence type="predicted"/>